<feature type="region of interest" description="Disordered" evidence="1">
    <location>
        <begin position="1"/>
        <end position="171"/>
    </location>
</feature>
<reference evidence="3" key="1">
    <citation type="journal article" date="2005" name="Nature">
        <title>The map-based sequence of the rice genome.</title>
        <authorList>
            <consortium name="International rice genome sequencing project (IRGSP)"/>
            <person name="Matsumoto T."/>
            <person name="Wu J."/>
            <person name="Kanamori H."/>
            <person name="Katayose Y."/>
            <person name="Fujisawa M."/>
            <person name="Namiki N."/>
            <person name="Mizuno H."/>
            <person name="Yamamoto K."/>
            <person name="Antonio B.A."/>
            <person name="Baba T."/>
            <person name="Sakata K."/>
            <person name="Nagamura Y."/>
            <person name="Aoki H."/>
            <person name="Arikawa K."/>
            <person name="Arita K."/>
            <person name="Bito T."/>
            <person name="Chiden Y."/>
            <person name="Fujitsuka N."/>
            <person name="Fukunaka R."/>
            <person name="Hamada M."/>
            <person name="Harada C."/>
            <person name="Hayashi A."/>
            <person name="Hijishita S."/>
            <person name="Honda M."/>
            <person name="Hosokawa S."/>
            <person name="Ichikawa Y."/>
            <person name="Idonuma A."/>
            <person name="Iijima M."/>
            <person name="Ikeda M."/>
            <person name="Ikeno M."/>
            <person name="Ito K."/>
            <person name="Ito S."/>
            <person name="Ito T."/>
            <person name="Ito Y."/>
            <person name="Ito Y."/>
            <person name="Iwabuchi A."/>
            <person name="Kamiya K."/>
            <person name="Karasawa W."/>
            <person name="Kurita K."/>
            <person name="Katagiri S."/>
            <person name="Kikuta A."/>
            <person name="Kobayashi H."/>
            <person name="Kobayashi N."/>
            <person name="Machita K."/>
            <person name="Maehara T."/>
            <person name="Masukawa M."/>
            <person name="Mizubayashi T."/>
            <person name="Mukai Y."/>
            <person name="Nagasaki H."/>
            <person name="Nagata Y."/>
            <person name="Naito S."/>
            <person name="Nakashima M."/>
            <person name="Nakama Y."/>
            <person name="Nakamichi Y."/>
            <person name="Nakamura M."/>
            <person name="Meguro A."/>
            <person name="Negishi M."/>
            <person name="Ohta I."/>
            <person name="Ohta T."/>
            <person name="Okamoto M."/>
            <person name="Ono N."/>
            <person name="Saji S."/>
            <person name="Sakaguchi M."/>
            <person name="Sakai K."/>
            <person name="Shibata M."/>
            <person name="Shimokawa T."/>
            <person name="Song J."/>
            <person name="Takazaki Y."/>
            <person name="Terasawa K."/>
            <person name="Tsugane M."/>
            <person name="Tsuji K."/>
            <person name="Ueda S."/>
            <person name="Waki K."/>
            <person name="Yamagata H."/>
            <person name="Yamamoto M."/>
            <person name="Yamamoto S."/>
            <person name="Yamane H."/>
            <person name="Yoshiki S."/>
            <person name="Yoshihara R."/>
            <person name="Yukawa K."/>
            <person name="Zhong H."/>
            <person name="Yano M."/>
            <person name="Yuan Q."/>
            <person name="Ouyang S."/>
            <person name="Liu J."/>
            <person name="Jones K.M."/>
            <person name="Gansberger K."/>
            <person name="Moffat K."/>
            <person name="Hill J."/>
            <person name="Bera J."/>
            <person name="Fadrosh D."/>
            <person name="Jin S."/>
            <person name="Johri S."/>
            <person name="Kim M."/>
            <person name="Overton L."/>
            <person name="Reardon M."/>
            <person name="Tsitrin T."/>
            <person name="Vuong H."/>
            <person name="Weaver B."/>
            <person name="Ciecko A."/>
            <person name="Tallon L."/>
            <person name="Jackson J."/>
            <person name="Pai G."/>
            <person name="Aken S.V."/>
            <person name="Utterback T."/>
            <person name="Reidmuller S."/>
            <person name="Feldblyum T."/>
            <person name="Hsiao J."/>
            <person name="Zismann V."/>
            <person name="Iobst S."/>
            <person name="de Vazeille A.R."/>
            <person name="Buell C.R."/>
            <person name="Ying K."/>
            <person name="Li Y."/>
            <person name="Lu T."/>
            <person name="Huang Y."/>
            <person name="Zhao Q."/>
            <person name="Feng Q."/>
            <person name="Zhang L."/>
            <person name="Zhu J."/>
            <person name="Weng Q."/>
            <person name="Mu J."/>
            <person name="Lu Y."/>
            <person name="Fan D."/>
            <person name="Liu Y."/>
            <person name="Guan J."/>
            <person name="Zhang Y."/>
            <person name="Yu S."/>
            <person name="Liu X."/>
            <person name="Zhang Y."/>
            <person name="Hong G."/>
            <person name="Han B."/>
            <person name="Choisne N."/>
            <person name="Demange N."/>
            <person name="Orjeda G."/>
            <person name="Samain S."/>
            <person name="Cattolico L."/>
            <person name="Pelletier E."/>
            <person name="Couloux A."/>
            <person name="Segurens B."/>
            <person name="Wincker P."/>
            <person name="D'Hont A."/>
            <person name="Scarpelli C."/>
            <person name="Weissenbach J."/>
            <person name="Salanoubat M."/>
            <person name="Quetier F."/>
            <person name="Yu Y."/>
            <person name="Kim H.R."/>
            <person name="Rambo T."/>
            <person name="Currie J."/>
            <person name="Collura K."/>
            <person name="Luo M."/>
            <person name="Yang T."/>
            <person name="Ammiraju J.S.S."/>
            <person name="Engler F."/>
            <person name="Soderlund C."/>
            <person name="Wing R.A."/>
            <person name="Palmer L.E."/>
            <person name="de la Bastide M."/>
            <person name="Spiegel L."/>
            <person name="Nascimento L."/>
            <person name="Zutavern T."/>
            <person name="O'Shaughnessy A."/>
            <person name="Dike S."/>
            <person name="Dedhia N."/>
            <person name="Preston R."/>
            <person name="Balija V."/>
            <person name="McCombie W.R."/>
            <person name="Chow T."/>
            <person name="Chen H."/>
            <person name="Chung M."/>
            <person name="Chen C."/>
            <person name="Shaw J."/>
            <person name="Wu H."/>
            <person name="Hsiao K."/>
            <person name="Chao Y."/>
            <person name="Chu M."/>
            <person name="Cheng C."/>
            <person name="Hour A."/>
            <person name="Lee P."/>
            <person name="Lin S."/>
            <person name="Lin Y."/>
            <person name="Liou J."/>
            <person name="Liu S."/>
            <person name="Hsing Y."/>
            <person name="Raghuvanshi S."/>
            <person name="Mohanty A."/>
            <person name="Bharti A.K."/>
            <person name="Gaur A."/>
            <person name="Gupta V."/>
            <person name="Kumar D."/>
            <person name="Ravi V."/>
            <person name="Vij S."/>
            <person name="Kapur A."/>
            <person name="Khurana P."/>
            <person name="Khurana P."/>
            <person name="Khurana J.P."/>
            <person name="Tyagi A.K."/>
            <person name="Gaikwad K."/>
            <person name="Singh A."/>
            <person name="Dalal V."/>
            <person name="Srivastava S."/>
            <person name="Dixit A."/>
            <person name="Pal A.K."/>
            <person name="Ghazi I.A."/>
            <person name="Yadav M."/>
            <person name="Pandit A."/>
            <person name="Bhargava A."/>
            <person name="Sureshbabu K."/>
            <person name="Batra K."/>
            <person name="Sharma T.R."/>
            <person name="Mohapatra T."/>
            <person name="Singh N.K."/>
            <person name="Messing J."/>
            <person name="Nelson A.B."/>
            <person name="Fuks G."/>
            <person name="Kavchok S."/>
            <person name="Keizer G."/>
            <person name="Linton E."/>
            <person name="Llaca V."/>
            <person name="Song R."/>
            <person name="Tanyolac B."/>
            <person name="Young S."/>
            <person name="Ho-Il K."/>
            <person name="Hahn J.H."/>
            <person name="Sangsakoo G."/>
            <person name="Vanavichit A."/>
            <person name="de Mattos Luiz.A.T."/>
            <person name="Zimmer P.D."/>
            <person name="Malone G."/>
            <person name="Dellagostin O."/>
            <person name="de Oliveira A.C."/>
            <person name="Bevan M."/>
            <person name="Bancroft I."/>
            <person name="Minx P."/>
            <person name="Cordum H."/>
            <person name="Wilson R."/>
            <person name="Cheng Z."/>
            <person name="Jin W."/>
            <person name="Jiang J."/>
            <person name="Leong S.A."/>
            <person name="Iwama H."/>
            <person name="Gojobori T."/>
            <person name="Itoh T."/>
            <person name="Niimura Y."/>
            <person name="Fujii Y."/>
            <person name="Habara T."/>
            <person name="Sakai H."/>
            <person name="Sato Y."/>
            <person name="Wilson G."/>
            <person name="Kumar K."/>
            <person name="McCouch S."/>
            <person name="Juretic N."/>
            <person name="Hoen D."/>
            <person name="Wright S."/>
            <person name="Bruskiewich R."/>
            <person name="Bureau T."/>
            <person name="Miyao A."/>
            <person name="Hirochika H."/>
            <person name="Nishikawa T."/>
            <person name="Kadowaki K."/>
            <person name="Sugiura M."/>
            <person name="Burr B."/>
            <person name="Sasaki T."/>
        </authorList>
    </citation>
    <scope>NUCLEOTIDE SEQUENCE [LARGE SCALE GENOMIC DNA]</scope>
    <source>
        <strain evidence="3">cv. Nipponbare</strain>
    </source>
</reference>
<reference evidence="3" key="2">
    <citation type="journal article" date="2008" name="Nucleic Acids Res.">
        <title>The rice annotation project database (RAP-DB): 2008 update.</title>
        <authorList>
            <consortium name="The rice annotation project (RAP)"/>
        </authorList>
    </citation>
    <scope>GENOME REANNOTATION</scope>
    <source>
        <strain evidence="3">cv. Nipponbare</strain>
    </source>
</reference>
<feature type="compositionally biased region" description="Polar residues" evidence="1">
    <location>
        <begin position="119"/>
        <end position="129"/>
    </location>
</feature>
<name>Q6K2F4_ORYSJ</name>
<evidence type="ECO:0000313" key="3">
    <source>
        <dbReference type="Proteomes" id="UP000000763"/>
    </source>
</evidence>
<feature type="compositionally biased region" description="Basic and acidic residues" evidence="1">
    <location>
        <begin position="97"/>
        <end position="118"/>
    </location>
</feature>
<feature type="compositionally biased region" description="Gly residues" evidence="1">
    <location>
        <begin position="44"/>
        <end position="60"/>
    </location>
</feature>
<dbReference type="Proteomes" id="UP000000763">
    <property type="component" value="Chromosome 2"/>
</dbReference>
<gene>
    <name evidence="2" type="primary">OSJNBa0052M16.31</name>
</gene>
<feature type="compositionally biased region" description="Gly residues" evidence="1">
    <location>
        <begin position="153"/>
        <end position="171"/>
    </location>
</feature>
<accession>Q6K2F4</accession>
<dbReference type="AlphaFoldDB" id="Q6K2F4"/>
<protein>
    <submittedName>
        <fullName evidence="2">Uncharacterized protein</fullName>
    </submittedName>
</protein>
<evidence type="ECO:0000256" key="1">
    <source>
        <dbReference type="SAM" id="MobiDB-lite"/>
    </source>
</evidence>
<sequence length="171" mass="17874">MKKESSPASEGNGVSGVIGGNQAVAEERTAPASATTAASRRGSGSSGGGARPETAVGGGVRGERRGDDRKHGRARRMRENERGGSGECFYGRGRGGRGREPSRFGRRRGEEREREGWDSKSNPSLSSARTGREMWGRWAATRARSGARRGTEKAGGVGRWGAGGWGSAPTG</sequence>
<dbReference type="EMBL" id="AP005841">
    <property type="protein sequence ID" value="BAD23662.1"/>
    <property type="molecule type" value="Genomic_DNA"/>
</dbReference>
<feature type="compositionally biased region" description="Basic and acidic residues" evidence="1">
    <location>
        <begin position="61"/>
        <end position="70"/>
    </location>
</feature>
<organism evidence="2 3">
    <name type="scientific">Oryza sativa subsp. japonica</name>
    <name type="common">Rice</name>
    <dbReference type="NCBI Taxonomy" id="39947"/>
    <lineage>
        <taxon>Eukaryota</taxon>
        <taxon>Viridiplantae</taxon>
        <taxon>Streptophyta</taxon>
        <taxon>Embryophyta</taxon>
        <taxon>Tracheophyta</taxon>
        <taxon>Spermatophyta</taxon>
        <taxon>Magnoliopsida</taxon>
        <taxon>Liliopsida</taxon>
        <taxon>Poales</taxon>
        <taxon>Poaceae</taxon>
        <taxon>BOP clade</taxon>
        <taxon>Oryzoideae</taxon>
        <taxon>Oryzeae</taxon>
        <taxon>Oryzinae</taxon>
        <taxon>Oryza</taxon>
        <taxon>Oryza sativa</taxon>
    </lineage>
</organism>
<feature type="compositionally biased region" description="Low complexity" evidence="1">
    <location>
        <begin position="30"/>
        <end position="43"/>
    </location>
</feature>
<proteinExistence type="predicted"/>
<evidence type="ECO:0000313" key="2">
    <source>
        <dbReference type="EMBL" id="BAD23662.1"/>
    </source>
</evidence>